<protein>
    <submittedName>
        <fullName evidence="2">Uncharacterized protein</fullName>
    </submittedName>
</protein>
<evidence type="ECO:0000313" key="2">
    <source>
        <dbReference type="EMBL" id="MBJ7880331.1"/>
    </source>
</evidence>
<evidence type="ECO:0000256" key="1">
    <source>
        <dbReference type="SAM" id="Phobius"/>
    </source>
</evidence>
<reference evidence="2 3" key="1">
    <citation type="submission" date="2020-09" db="EMBL/GenBank/DDBJ databases">
        <title>Draft genome of Gelidibacter salicanalis PAMC21136.</title>
        <authorList>
            <person name="Park H."/>
        </authorList>
    </citation>
    <scope>NUCLEOTIDE SEQUENCE [LARGE SCALE GENOMIC DNA]</scope>
    <source>
        <strain evidence="2 3">PAMC21136</strain>
    </source>
</reference>
<feature type="transmembrane region" description="Helical" evidence="1">
    <location>
        <begin position="12"/>
        <end position="29"/>
    </location>
</feature>
<keyword evidence="3" id="KW-1185">Reference proteome</keyword>
<name>A0A934KRZ0_9FLAO</name>
<dbReference type="Proteomes" id="UP000662373">
    <property type="component" value="Unassembled WGS sequence"/>
</dbReference>
<accession>A0A934KRZ0</accession>
<dbReference type="EMBL" id="JAEHJZ010000010">
    <property type="protein sequence ID" value="MBJ7880331.1"/>
    <property type="molecule type" value="Genomic_DNA"/>
</dbReference>
<evidence type="ECO:0000313" key="3">
    <source>
        <dbReference type="Proteomes" id="UP000662373"/>
    </source>
</evidence>
<keyword evidence="1" id="KW-0812">Transmembrane</keyword>
<gene>
    <name evidence="2" type="ORF">JEM65_06640</name>
</gene>
<keyword evidence="1" id="KW-0472">Membrane</keyword>
<sequence>MTKEGNKNRKNEIIIALIGALAAIIVPYINSKYSDDNSLSPIIYNNKDLETVTNIDTNEGAVTNSNVGVNHGTIYTGNPTIINANENNNTISYAIKGSIELFKYISDSKKIKINQSSKNVIELTYNGELSEIHEDSGIYVYNGGFLTLKYNGVLCHTFNEMYLPYISSNPKNTILDELQRRVDDLAIKNFQKIQNIILGCL</sequence>
<dbReference type="AlphaFoldDB" id="A0A934KRZ0"/>
<organism evidence="2 3">
    <name type="scientific">Gelidibacter salicanalis</name>
    <dbReference type="NCBI Taxonomy" id="291193"/>
    <lineage>
        <taxon>Bacteria</taxon>
        <taxon>Pseudomonadati</taxon>
        <taxon>Bacteroidota</taxon>
        <taxon>Flavobacteriia</taxon>
        <taxon>Flavobacteriales</taxon>
        <taxon>Flavobacteriaceae</taxon>
        <taxon>Gelidibacter</taxon>
    </lineage>
</organism>
<dbReference type="RefSeq" id="WP_199598164.1">
    <property type="nucleotide sequence ID" value="NZ_JAEHJZ010000010.1"/>
</dbReference>
<proteinExistence type="predicted"/>
<keyword evidence="1" id="KW-1133">Transmembrane helix</keyword>
<comment type="caution">
    <text evidence="2">The sequence shown here is derived from an EMBL/GenBank/DDBJ whole genome shotgun (WGS) entry which is preliminary data.</text>
</comment>